<dbReference type="GO" id="GO:0009360">
    <property type="term" value="C:DNA polymerase III complex"/>
    <property type="evidence" value="ECO:0007669"/>
    <property type="project" value="TreeGrafter"/>
</dbReference>
<dbReference type="InterPro" id="IPR027417">
    <property type="entry name" value="P-loop_NTPase"/>
</dbReference>
<dbReference type="NCBIfam" id="TIGR00678">
    <property type="entry name" value="holB"/>
    <property type="match status" value="1"/>
</dbReference>
<dbReference type="Proteomes" id="UP000422232">
    <property type="component" value="Plasmid unnamed1"/>
</dbReference>
<dbReference type="Pfam" id="PF13177">
    <property type="entry name" value="DNA_pol3_delta2"/>
    <property type="match status" value="1"/>
</dbReference>
<accession>A0A9Q6LQL6</accession>
<evidence type="ECO:0000313" key="6">
    <source>
        <dbReference type="Proteomes" id="UP000422232"/>
    </source>
</evidence>
<dbReference type="GO" id="GO:0008408">
    <property type="term" value="F:3'-5' exonuclease activity"/>
    <property type="evidence" value="ECO:0007669"/>
    <property type="project" value="InterPro"/>
</dbReference>
<keyword evidence="6" id="KW-1185">Reference proteome</keyword>
<name>A0A9Q6LQL6_PISSA</name>
<evidence type="ECO:0000256" key="2">
    <source>
        <dbReference type="ARBA" id="ARBA00022932"/>
    </source>
</evidence>
<dbReference type="InterPro" id="IPR004622">
    <property type="entry name" value="DNA_pol_HolB"/>
</dbReference>
<dbReference type="EMBL" id="CP038909">
    <property type="protein sequence ID" value="QGO07671.1"/>
    <property type="molecule type" value="Genomic_DNA"/>
</dbReference>
<dbReference type="AlphaFoldDB" id="A0A9Q6LQL6"/>
<reference evidence="4 6" key="1">
    <citation type="submission" date="2019-04" db="EMBL/GenBank/DDBJ databases">
        <title>Complete genome sequencing of Piscirickettsia salmonis strain Psal-009.</title>
        <authorList>
            <person name="Schober I."/>
            <person name="Bunk B."/>
            <person name="Sproer C."/>
            <person name="Carril G.P."/>
            <person name="Riedel T."/>
            <person name="Flores-Herrera P.A."/>
            <person name="Nourdin-Galindo G."/>
            <person name="Marshall S.H."/>
            <person name="Overmann J."/>
        </authorList>
    </citation>
    <scope>NUCLEOTIDE SEQUENCE [LARGE SCALE GENOMIC DNA]</scope>
    <source>
        <strain evidence="4 6">Psal-009</strain>
        <plasmid evidence="5 6">unnamed1</plasmid>
    </source>
</reference>
<geneLocation type="plasmid" evidence="5 6">
    <name>unnamed1</name>
</geneLocation>
<gene>
    <name evidence="4" type="primary">holB</name>
    <name evidence="4" type="ORF">Psal009_00581</name>
    <name evidence="5" type="ORF">Psal009_03630</name>
</gene>
<dbReference type="SUPFAM" id="SSF52540">
    <property type="entry name" value="P-loop containing nucleoside triphosphate hydrolases"/>
    <property type="match status" value="1"/>
</dbReference>
<keyword evidence="4" id="KW-0808">Transferase</keyword>
<dbReference type="EMBL" id="CP038908">
    <property type="protein sequence ID" value="QGO04709.1"/>
    <property type="molecule type" value="Genomic_DNA"/>
</dbReference>
<dbReference type="GeneID" id="66739524"/>
<dbReference type="GO" id="GO:0003887">
    <property type="term" value="F:DNA-directed DNA polymerase activity"/>
    <property type="evidence" value="ECO:0007669"/>
    <property type="project" value="UniProtKB-KW"/>
</dbReference>
<organism evidence="4 6">
    <name type="scientific">Piscirickettsia salmonis</name>
    <dbReference type="NCBI Taxonomy" id="1238"/>
    <lineage>
        <taxon>Bacteria</taxon>
        <taxon>Pseudomonadati</taxon>
        <taxon>Pseudomonadota</taxon>
        <taxon>Gammaproteobacteria</taxon>
        <taxon>Thiotrichales</taxon>
        <taxon>Piscirickettsiaceae</taxon>
        <taxon>Piscirickettsia</taxon>
    </lineage>
</organism>
<evidence type="ECO:0000256" key="1">
    <source>
        <dbReference type="ARBA" id="ARBA00012417"/>
    </source>
</evidence>
<proteinExistence type="predicted"/>
<keyword evidence="4" id="KW-0548">Nucleotidyltransferase</keyword>
<dbReference type="Gene3D" id="3.40.50.300">
    <property type="entry name" value="P-loop containing nucleotide triphosphate hydrolases"/>
    <property type="match status" value="1"/>
</dbReference>
<dbReference type="PANTHER" id="PTHR11669">
    <property type="entry name" value="REPLICATION FACTOR C / DNA POLYMERASE III GAMMA-TAU SUBUNIT"/>
    <property type="match status" value="1"/>
</dbReference>
<dbReference type="RefSeq" id="WP_032126490.1">
    <property type="nucleotide sequence ID" value="NZ_CP012413.1"/>
</dbReference>
<dbReference type="InterPro" id="IPR050238">
    <property type="entry name" value="DNA_Rep/Repair_Clamp_Loader"/>
</dbReference>
<evidence type="ECO:0000313" key="5">
    <source>
        <dbReference type="EMBL" id="QGO07671.1"/>
    </source>
</evidence>
<evidence type="ECO:0000256" key="3">
    <source>
        <dbReference type="ARBA" id="ARBA00049244"/>
    </source>
</evidence>
<protein>
    <recommendedName>
        <fullName evidence="1">DNA-directed DNA polymerase</fullName>
        <ecNumber evidence="1">2.7.7.7</ecNumber>
    </recommendedName>
</protein>
<sequence>MNQSLYPWHYKAWQQLVQARQAKSMPHAVLLHGPSQTGKLPFARQLTAFLLCQQSQVQGACGGCQSCLLYQAGSHPDCTELVGESSGVIKVDQVRALIASLHTARHQLGYRVILVNHAECMNNAAANSFLKTLEEPPEHTVILLISSQPGRLLPTIRSRCQPFSLPPAKTEVLAWLQQQNTSLTLIEAARRYQLLGHAPLKLLDEAYIADYSEQIDLWLNVLEGSQTVHYGRKPSYLLKQLVDWSRLCSWLLKAALGQLFAGDEKLNQRLITLAGRIQPQALLIFYQQLQQSIQQLAAHNSLNEALLLDGHWVSWQRLVRV</sequence>
<keyword evidence="5" id="KW-0614">Plasmid</keyword>
<evidence type="ECO:0000313" key="4">
    <source>
        <dbReference type="EMBL" id="QGO04709.1"/>
    </source>
</evidence>
<dbReference type="EC" id="2.7.7.7" evidence="1"/>
<dbReference type="Proteomes" id="UP000422232">
    <property type="component" value="Chromosome"/>
</dbReference>
<keyword evidence="2" id="KW-0239">DNA-directed DNA polymerase</keyword>
<dbReference type="GO" id="GO:0006261">
    <property type="term" value="P:DNA-templated DNA replication"/>
    <property type="evidence" value="ECO:0007669"/>
    <property type="project" value="TreeGrafter"/>
</dbReference>
<dbReference type="PANTHER" id="PTHR11669:SF8">
    <property type="entry name" value="DNA POLYMERASE III SUBUNIT DELTA"/>
    <property type="match status" value="1"/>
</dbReference>
<comment type="catalytic activity">
    <reaction evidence="3">
        <text>DNA(n) + a 2'-deoxyribonucleoside 5'-triphosphate = DNA(n+1) + diphosphate</text>
        <dbReference type="Rhea" id="RHEA:22508"/>
        <dbReference type="Rhea" id="RHEA-COMP:17339"/>
        <dbReference type="Rhea" id="RHEA-COMP:17340"/>
        <dbReference type="ChEBI" id="CHEBI:33019"/>
        <dbReference type="ChEBI" id="CHEBI:61560"/>
        <dbReference type="ChEBI" id="CHEBI:173112"/>
        <dbReference type="EC" id="2.7.7.7"/>
    </reaction>
</comment>